<feature type="compositionally biased region" description="Low complexity" evidence="14">
    <location>
        <begin position="31"/>
        <end position="50"/>
    </location>
</feature>
<dbReference type="InterPro" id="IPR028055">
    <property type="entry name" value="YidC/Oxa/ALB_C"/>
</dbReference>
<dbReference type="KEGG" id="tig:THII_0727"/>
<dbReference type="InterPro" id="IPR038221">
    <property type="entry name" value="YidC_periplasmic_sf"/>
</dbReference>
<keyword evidence="4 13" id="KW-0813">Transport</keyword>
<evidence type="ECO:0000313" key="17">
    <source>
        <dbReference type="EMBL" id="BAP55024.1"/>
    </source>
</evidence>
<dbReference type="GO" id="GO:0015031">
    <property type="term" value="P:protein transport"/>
    <property type="evidence" value="ECO:0007669"/>
    <property type="project" value="UniProtKB-KW"/>
</dbReference>
<keyword evidence="8 13" id="KW-1133">Transmembrane helix</keyword>
<evidence type="ECO:0000256" key="2">
    <source>
        <dbReference type="ARBA" id="ARBA00010527"/>
    </source>
</evidence>
<dbReference type="GO" id="GO:0051205">
    <property type="term" value="P:protein insertion into membrane"/>
    <property type="evidence" value="ECO:0007669"/>
    <property type="project" value="TreeGrafter"/>
</dbReference>
<dbReference type="GO" id="GO:0005886">
    <property type="term" value="C:plasma membrane"/>
    <property type="evidence" value="ECO:0007669"/>
    <property type="project" value="UniProtKB-SubCell"/>
</dbReference>
<dbReference type="AlphaFoldDB" id="A0A090ADT7"/>
<evidence type="ECO:0000256" key="9">
    <source>
        <dbReference type="ARBA" id="ARBA00023136"/>
    </source>
</evidence>
<dbReference type="PRINTS" id="PR00701">
    <property type="entry name" value="60KDINNERMP"/>
</dbReference>
<feature type="domain" description="Membrane insertase YidC/Oxa/ALB C-terminal" evidence="15">
    <location>
        <begin position="371"/>
        <end position="549"/>
    </location>
</feature>
<dbReference type="CDD" id="cd20070">
    <property type="entry name" value="5TM_YidC_Alb3"/>
    <property type="match status" value="1"/>
</dbReference>
<evidence type="ECO:0000256" key="3">
    <source>
        <dbReference type="ARBA" id="ARBA00015325"/>
    </source>
</evidence>
<keyword evidence="9 13" id="KW-0472">Membrane</keyword>
<proteinExistence type="inferred from homology"/>
<keyword evidence="6 13" id="KW-0812">Transmembrane</keyword>
<keyword evidence="5 13" id="KW-1003">Cell membrane</keyword>
<evidence type="ECO:0000256" key="1">
    <source>
        <dbReference type="ARBA" id="ARBA00004429"/>
    </source>
</evidence>
<evidence type="ECO:0000256" key="14">
    <source>
        <dbReference type="SAM" id="MobiDB-lite"/>
    </source>
</evidence>
<evidence type="ECO:0000256" key="4">
    <source>
        <dbReference type="ARBA" id="ARBA00022448"/>
    </source>
</evidence>
<evidence type="ECO:0000259" key="15">
    <source>
        <dbReference type="Pfam" id="PF02096"/>
    </source>
</evidence>
<evidence type="ECO:0000256" key="7">
    <source>
        <dbReference type="ARBA" id="ARBA00022927"/>
    </source>
</evidence>
<feature type="compositionally biased region" description="Polar residues" evidence="14">
    <location>
        <begin position="55"/>
        <end position="65"/>
    </location>
</feature>
<evidence type="ECO:0000313" key="18">
    <source>
        <dbReference type="Proteomes" id="UP000031623"/>
    </source>
</evidence>
<protein>
    <recommendedName>
        <fullName evidence="3 13">Membrane protein insertase YidC</fullName>
    </recommendedName>
    <alternativeName>
        <fullName evidence="12 13">Foldase YidC</fullName>
    </alternativeName>
    <alternativeName>
        <fullName evidence="11 13">Membrane integrase YidC</fullName>
    </alternativeName>
    <alternativeName>
        <fullName evidence="13">Membrane protein YidC</fullName>
    </alternativeName>
</protein>
<dbReference type="NCBIfam" id="NF002353">
    <property type="entry name" value="PRK01318.1-4"/>
    <property type="match status" value="1"/>
</dbReference>
<evidence type="ECO:0000256" key="12">
    <source>
        <dbReference type="ARBA" id="ARBA00033342"/>
    </source>
</evidence>
<dbReference type="Pfam" id="PF14849">
    <property type="entry name" value="YidC_periplas"/>
    <property type="match status" value="1"/>
</dbReference>
<dbReference type="GO" id="GO:0032977">
    <property type="term" value="F:membrane insertase activity"/>
    <property type="evidence" value="ECO:0007669"/>
    <property type="project" value="InterPro"/>
</dbReference>
<organism evidence="17 18">
    <name type="scientific">Thioploca ingrica</name>
    <dbReference type="NCBI Taxonomy" id="40754"/>
    <lineage>
        <taxon>Bacteria</taxon>
        <taxon>Pseudomonadati</taxon>
        <taxon>Pseudomonadota</taxon>
        <taxon>Gammaproteobacteria</taxon>
        <taxon>Thiotrichales</taxon>
        <taxon>Thiotrichaceae</taxon>
        <taxon>Thioploca</taxon>
    </lineage>
</organism>
<feature type="transmembrane region" description="Helical" evidence="13">
    <location>
        <begin position="371"/>
        <end position="391"/>
    </location>
</feature>
<dbReference type="STRING" id="40754.THII_0727"/>
<sequence>MDNIRLILVITLSFILLMMYQAWQIDYGTRSPRSVGSSTTVTSDSATTSPPESELPNTPEQQVGPATSALPITTAQQWLPSESRIFVETDLFKLKIDTKGGDIRQVELSDYPIEIKTPDRSFQLLNDELPNLFIAQSGLLPEQSAPTHQAVYQSDKQSYHLGEKEDSLEVKLVWQNDQGLQVNKIYQFHRGSYVITVKHVVNNNSNQPWQGQLYGQFQRTEVPRKGFVYTYTGGAISSPNKLYEKIKFNDIREGRFNKENRSPWASGWAAMIQHYFIAAWIPPREQEYKYYTNLLTQGNRYVLGLYGPTQTVAPHSEYDFEMALYIGPKLQHTLAKLAPGLDLTVDYGWLWFIAQPLFWALEYIHQGVGNWGWAIIILTVLIKLAFFHLSATSYKSMANMRRLQPRLAAFKERYGDDREGLNRALMELYKKEKINPLGGCLPILVQIPVFISLYWVLLESVELRQVGFIFWLHDLSSPDPYFVLPLIMGTTMLLQHFLNPAPIDPVQQKVMMMLPIVFTVFFAFFPSGLVLYWVVNNILSITQQWVITKKIAGHV</sequence>
<feature type="region of interest" description="Disordered" evidence="14">
    <location>
        <begin position="31"/>
        <end position="65"/>
    </location>
</feature>
<dbReference type="PANTHER" id="PTHR12428:SF65">
    <property type="entry name" value="CYTOCHROME C OXIDASE ASSEMBLY PROTEIN COX18, MITOCHONDRIAL"/>
    <property type="match status" value="1"/>
</dbReference>
<gene>
    <name evidence="13" type="primary">yidC</name>
    <name evidence="17" type="ORF">THII_0727</name>
</gene>
<dbReference type="HOGENOM" id="CLU_016535_3_0_6"/>
<dbReference type="PRINTS" id="PR01900">
    <property type="entry name" value="YIDCPROTEIN"/>
</dbReference>
<reference evidence="17 18" key="1">
    <citation type="journal article" date="2014" name="ISME J.">
        <title>Ecophysiology of Thioploca ingrica as revealed by the complete genome sequence supplemented with proteomic evidence.</title>
        <authorList>
            <person name="Kojima H."/>
            <person name="Ogura Y."/>
            <person name="Yamamoto N."/>
            <person name="Togashi T."/>
            <person name="Mori H."/>
            <person name="Watanabe T."/>
            <person name="Nemoto F."/>
            <person name="Kurokawa K."/>
            <person name="Hayashi T."/>
            <person name="Fukui M."/>
        </authorList>
    </citation>
    <scope>NUCLEOTIDE SEQUENCE [LARGE SCALE GENOMIC DNA]</scope>
</reference>
<dbReference type="CDD" id="cd19961">
    <property type="entry name" value="EcYidC-like_peri"/>
    <property type="match status" value="1"/>
</dbReference>
<evidence type="ECO:0000256" key="10">
    <source>
        <dbReference type="ARBA" id="ARBA00023186"/>
    </source>
</evidence>
<dbReference type="NCBIfam" id="TIGR03592">
    <property type="entry name" value="yidC_oxa1_cterm"/>
    <property type="match status" value="1"/>
</dbReference>
<keyword evidence="7 13" id="KW-0653">Protein transport</keyword>
<dbReference type="EMBL" id="AP014633">
    <property type="protein sequence ID" value="BAP55024.1"/>
    <property type="molecule type" value="Genomic_DNA"/>
</dbReference>
<evidence type="ECO:0000259" key="16">
    <source>
        <dbReference type="Pfam" id="PF14849"/>
    </source>
</evidence>
<accession>A0A090ADT7</accession>
<feature type="transmembrane region" description="Helical" evidence="13">
    <location>
        <begin position="510"/>
        <end position="535"/>
    </location>
</feature>
<feature type="domain" description="Membrane insertase YidC N-terminal" evidence="16">
    <location>
        <begin position="84"/>
        <end position="359"/>
    </location>
</feature>
<dbReference type="InterPro" id="IPR001708">
    <property type="entry name" value="YidC/ALB3/OXA1/COX18"/>
</dbReference>
<dbReference type="Pfam" id="PF02096">
    <property type="entry name" value="60KD_IMP"/>
    <property type="match status" value="1"/>
</dbReference>
<dbReference type="OrthoDB" id="9780552at2"/>
<comment type="subunit">
    <text evidence="13">Interacts with the Sec translocase complex via SecD. Specifically interacts with transmembrane segments of nascent integral membrane proteins during membrane integration.</text>
</comment>
<evidence type="ECO:0000256" key="8">
    <source>
        <dbReference type="ARBA" id="ARBA00022989"/>
    </source>
</evidence>
<comment type="function">
    <text evidence="13">Required for the insertion and/or proper folding and/or complex formation of integral membrane proteins into the membrane. Involved in integration of membrane proteins that insert both dependently and independently of the Sec translocase complex, as well as at least some lipoproteins. Aids folding of multispanning membrane proteins.</text>
</comment>
<dbReference type="NCBIfam" id="TIGR03593">
    <property type="entry name" value="yidC_nterm"/>
    <property type="match status" value="1"/>
</dbReference>
<feature type="transmembrane region" description="Helical" evidence="13">
    <location>
        <begin position="436"/>
        <end position="457"/>
    </location>
</feature>
<evidence type="ECO:0000256" key="5">
    <source>
        <dbReference type="ARBA" id="ARBA00022475"/>
    </source>
</evidence>
<keyword evidence="10 13" id="KW-0143">Chaperone</keyword>
<comment type="similarity">
    <text evidence="2 13">Belongs to the OXA1/ALB3/YidC family. Type 1 subfamily.</text>
</comment>
<evidence type="ECO:0000256" key="6">
    <source>
        <dbReference type="ARBA" id="ARBA00022692"/>
    </source>
</evidence>
<comment type="subcellular location">
    <subcellularLocation>
        <location evidence="1">Cell inner membrane</location>
        <topology evidence="1">Multi-pass membrane protein</topology>
    </subcellularLocation>
    <subcellularLocation>
        <location evidence="13">Cell membrane</location>
        <topology evidence="13">Multi-pass membrane protein</topology>
    </subcellularLocation>
</comment>
<evidence type="ECO:0000256" key="13">
    <source>
        <dbReference type="HAMAP-Rule" id="MF_01810"/>
    </source>
</evidence>
<keyword evidence="18" id="KW-1185">Reference proteome</keyword>
<dbReference type="NCBIfam" id="NF002352">
    <property type="entry name" value="PRK01318.1-3"/>
    <property type="match status" value="1"/>
</dbReference>
<dbReference type="HAMAP" id="MF_01810">
    <property type="entry name" value="YidC_type1"/>
    <property type="match status" value="1"/>
</dbReference>
<dbReference type="InterPro" id="IPR028053">
    <property type="entry name" value="Membr_insert_YidC_N"/>
</dbReference>
<name>A0A090ADT7_9GAMM</name>
<dbReference type="Gene3D" id="2.70.98.90">
    <property type="match status" value="1"/>
</dbReference>
<dbReference type="InterPro" id="IPR047196">
    <property type="entry name" value="YidC_ALB_C"/>
</dbReference>
<dbReference type="InterPro" id="IPR019998">
    <property type="entry name" value="Membr_insert_YidC"/>
</dbReference>
<dbReference type="Proteomes" id="UP000031623">
    <property type="component" value="Chromosome"/>
</dbReference>
<comment type="caution">
    <text evidence="13">Lacks conserved residue(s) required for the propagation of feature annotation.</text>
</comment>
<evidence type="ECO:0000256" key="11">
    <source>
        <dbReference type="ARBA" id="ARBA00033245"/>
    </source>
</evidence>
<dbReference type="PANTHER" id="PTHR12428">
    <property type="entry name" value="OXA1"/>
    <property type="match status" value="1"/>
</dbReference>